<dbReference type="PRINTS" id="PR00039">
    <property type="entry name" value="HTHLYSR"/>
</dbReference>
<dbReference type="GO" id="GO:0003700">
    <property type="term" value="F:DNA-binding transcription factor activity"/>
    <property type="evidence" value="ECO:0007669"/>
    <property type="project" value="InterPro"/>
</dbReference>
<dbReference type="GO" id="GO:2000142">
    <property type="term" value="P:regulation of DNA-templated transcription initiation"/>
    <property type="evidence" value="ECO:0007669"/>
    <property type="project" value="TreeGrafter"/>
</dbReference>
<dbReference type="EMBL" id="JAGSPN010000015">
    <property type="protein sequence ID" value="MBR7783811.1"/>
    <property type="molecule type" value="Genomic_DNA"/>
</dbReference>
<dbReference type="Pfam" id="PF00126">
    <property type="entry name" value="HTH_1"/>
    <property type="match status" value="1"/>
</dbReference>
<gene>
    <name evidence="7" type="ORF">KDM89_16820</name>
</gene>
<evidence type="ECO:0000256" key="1">
    <source>
        <dbReference type="ARBA" id="ARBA00009437"/>
    </source>
</evidence>
<comment type="similarity">
    <text evidence="1">Belongs to the LysR transcriptional regulatory family.</text>
</comment>
<dbReference type="Pfam" id="PF03466">
    <property type="entry name" value="LysR_substrate"/>
    <property type="match status" value="1"/>
</dbReference>
<dbReference type="InterPro" id="IPR000847">
    <property type="entry name" value="LysR_HTH_N"/>
</dbReference>
<keyword evidence="3" id="KW-0238">DNA-binding</keyword>
<dbReference type="Gene3D" id="1.10.10.10">
    <property type="entry name" value="Winged helix-like DNA-binding domain superfamily/Winged helix DNA-binding domain"/>
    <property type="match status" value="1"/>
</dbReference>
<evidence type="ECO:0000259" key="6">
    <source>
        <dbReference type="PROSITE" id="PS50931"/>
    </source>
</evidence>
<dbReference type="PROSITE" id="PS50931">
    <property type="entry name" value="HTH_LYSR"/>
    <property type="match status" value="1"/>
</dbReference>
<dbReference type="RefSeq" id="WP_212689084.1">
    <property type="nucleotide sequence ID" value="NZ_JAGSPN010000015.1"/>
</dbReference>
<dbReference type="PANTHER" id="PTHR30293">
    <property type="entry name" value="TRANSCRIPTIONAL REGULATORY PROTEIN NAC-RELATED"/>
    <property type="match status" value="1"/>
</dbReference>
<dbReference type="InterPro" id="IPR036390">
    <property type="entry name" value="WH_DNA-bd_sf"/>
</dbReference>
<feature type="domain" description="HTH lysR-type" evidence="6">
    <location>
        <begin position="1"/>
        <end position="58"/>
    </location>
</feature>
<proteinExistence type="inferred from homology"/>
<evidence type="ECO:0000313" key="8">
    <source>
        <dbReference type="Proteomes" id="UP000680067"/>
    </source>
</evidence>
<organism evidence="7 8">
    <name type="scientific">Undibacterium luofuense</name>
    <dbReference type="NCBI Taxonomy" id="2828733"/>
    <lineage>
        <taxon>Bacteria</taxon>
        <taxon>Pseudomonadati</taxon>
        <taxon>Pseudomonadota</taxon>
        <taxon>Betaproteobacteria</taxon>
        <taxon>Burkholderiales</taxon>
        <taxon>Oxalobacteraceae</taxon>
        <taxon>Undibacterium</taxon>
    </lineage>
</organism>
<evidence type="ECO:0000256" key="3">
    <source>
        <dbReference type="ARBA" id="ARBA00023125"/>
    </source>
</evidence>
<protein>
    <submittedName>
        <fullName evidence="7">LysR family transcriptional regulator</fullName>
    </submittedName>
</protein>
<keyword evidence="8" id="KW-1185">Reference proteome</keyword>
<dbReference type="InterPro" id="IPR005119">
    <property type="entry name" value="LysR_subst-bd"/>
</dbReference>
<sequence length="315" mass="34405">MDFRQLKALLAIADTGSMTKAAEMLNIVQPAVSRQLKLLEDDVGAMLFERHRMGMQLTPDGEILAAYARRVLQELERARSEIRPGHQAIQGKVSVGLLPSTAERLACTLVSRCAEKYPGIRLQFLVGYAGHMQSWLEQGETDLALLYYPHPSALLHLTPVLEEQLWVVATPEAALQSDQPVPLRALSDKPLILPAPTHGIRNLVDHLAAASQLSLNIIAETNALDIQKALVRAGHGWTILPPIAFYEEMRQKTLCGAPLSDAGLQRTLGIGQSAVRRTPPAVACVRQLLMESLFQLAGEENWGSSHWIAGPVASS</sequence>
<evidence type="ECO:0000256" key="5">
    <source>
        <dbReference type="ARBA" id="ARBA00023163"/>
    </source>
</evidence>
<evidence type="ECO:0000313" key="7">
    <source>
        <dbReference type="EMBL" id="MBR7783811.1"/>
    </source>
</evidence>
<keyword evidence="4" id="KW-0010">Activator</keyword>
<dbReference type="AlphaFoldDB" id="A0A941DTL0"/>
<evidence type="ECO:0000256" key="4">
    <source>
        <dbReference type="ARBA" id="ARBA00023159"/>
    </source>
</evidence>
<evidence type="ECO:0000256" key="2">
    <source>
        <dbReference type="ARBA" id="ARBA00023015"/>
    </source>
</evidence>
<reference evidence="7" key="1">
    <citation type="submission" date="2021-04" db="EMBL/GenBank/DDBJ databases">
        <title>novel species isolated from subtropical streams in China.</title>
        <authorList>
            <person name="Lu H."/>
        </authorList>
    </citation>
    <scope>NUCLEOTIDE SEQUENCE</scope>
    <source>
        <strain evidence="7">LFS511W</strain>
    </source>
</reference>
<dbReference type="PANTHER" id="PTHR30293:SF0">
    <property type="entry name" value="NITROGEN ASSIMILATION REGULATORY PROTEIN NAC"/>
    <property type="match status" value="1"/>
</dbReference>
<dbReference type="Gene3D" id="3.40.190.290">
    <property type="match status" value="1"/>
</dbReference>
<dbReference type="FunFam" id="1.10.10.10:FF:000001">
    <property type="entry name" value="LysR family transcriptional regulator"/>
    <property type="match status" value="1"/>
</dbReference>
<dbReference type="CDD" id="cd08433">
    <property type="entry name" value="PBP2_Nac"/>
    <property type="match status" value="1"/>
</dbReference>
<dbReference type="Proteomes" id="UP000680067">
    <property type="component" value="Unassembled WGS sequence"/>
</dbReference>
<dbReference type="SUPFAM" id="SSF46785">
    <property type="entry name" value="Winged helix' DNA-binding domain"/>
    <property type="match status" value="1"/>
</dbReference>
<keyword evidence="2" id="KW-0805">Transcription regulation</keyword>
<accession>A0A941DTL0</accession>
<keyword evidence="5" id="KW-0804">Transcription</keyword>
<comment type="caution">
    <text evidence="7">The sequence shown here is derived from an EMBL/GenBank/DDBJ whole genome shotgun (WGS) entry which is preliminary data.</text>
</comment>
<dbReference type="GO" id="GO:0003677">
    <property type="term" value="F:DNA binding"/>
    <property type="evidence" value="ECO:0007669"/>
    <property type="project" value="UniProtKB-KW"/>
</dbReference>
<dbReference type="SUPFAM" id="SSF53850">
    <property type="entry name" value="Periplasmic binding protein-like II"/>
    <property type="match status" value="1"/>
</dbReference>
<name>A0A941DTL0_9BURK</name>
<dbReference type="InterPro" id="IPR036388">
    <property type="entry name" value="WH-like_DNA-bd_sf"/>
</dbReference>